<sequence>MLKMVITMGTLDGVQCLYSCTNFNHSDLTVITNSMLFTSGLLLPTKAMQNQIIIRNYNIQIKSSWLSRDTSLCCHPFTLGIPIINQVLDTLIKFWSFIESLNSY</sequence>
<evidence type="ECO:0000313" key="1">
    <source>
        <dbReference type="EMBL" id="MBX70127.1"/>
    </source>
</evidence>
<name>A0A2P2QT28_RHIMU</name>
<organism evidence="1">
    <name type="scientific">Rhizophora mucronata</name>
    <name type="common">Asiatic mangrove</name>
    <dbReference type="NCBI Taxonomy" id="61149"/>
    <lineage>
        <taxon>Eukaryota</taxon>
        <taxon>Viridiplantae</taxon>
        <taxon>Streptophyta</taxon>
        <taxon>Embryophyta</taxon>
        <taxon>Tracheophyta</taxon>
        <taxon>Spermatophyta</taxon>
        <taxon>Magnoliopsida</taxon>
        <taxon>eudicotyledons</taxon>
        <taxon>Gunneridae</taxon>
        <taxon>Pentapetalae</taxon>
        <taxon>rosids</taxon>
        <taxon>fabids</taxon>
        <taxon>Malpighiales</taxon>
        <taxon>Rhizophoraceae</taxon>
        <taxon>Rhizophora</taxon>
    </lineage>
</organism>
<proteinExistence type="predicted"/>
<accession>A0A2P2QT28</accession>
<reference evidence="1" key="1">
    <citation type="submission" date="2018-02" db="EMBL/GenBank/DDBJ databases">
        <title>Rhizophora mucronata_Transcriptome.</title>
        <authorList>
            <person name="Meera S.P."/>
            <person name="Sreeshan A."/>
            <person name="Augustine A."/>
        </authorList>
    </citation>
    <scope>NUCLEOTIDE SEQUENCE</scope>
    <source>
        <tissue evidence="1">Leaf</tissue>
    </source>
</reference>
<dbReference type="EMBL" id="GGEC01089643">
    <property type="protein sequence ID" value="MBX70127.1"/>
    <property type="molecule type" value="Transcribed_RNA"/>
</dbReference>
<protein>
    <submittedName>
        <fullName evidence="1">Uncharacterized protein</fullName>
    </submittedName>
</protein>
<dbReference type="AlphaFoldDB" id="A0A2P2QT28"/>